<dbReference type="EMBL" id="ML208502">
    <property type="protein sequence ID" value="TFK63846.1"/>
    <property type="molecule type" value="Genomic_DNA"/>
</dbReference>
<proteinExistence type="predicted"/>
<organism evidence="1 2">
    <name type="scientific">Pluteus cervinus</name>
    <dbReference type="NCBI Taxonomy" id="181527"/>
    <lineage>
        <taxon>Eukaryota</taxon>
        <taxon>Fungi</taxon>
        <taxon>Dikarya</taxon>
        <taxon>Basidiomycota</taxon>
        <taxon>Agaricomycotina</taxon>
        <taxon>Agaricomycetes</taxon>
        <taxon>Agaricomycetidae</taxon>
        <taxon>Agaricales</taxon>
        <taxon>Pluteineae</taxon>
        <taxon>Pluteaceae</taxon>
        <taxon>Pluteus</taxon>
    </lineage>
</organism>
<protein>
    <submittedName>
        <fullName evidence="1">Uncharacterized protein</fullName>
    </submittedName>
</protein>
<feature type="non-terminal residue" evidence="1">
    <location>
        <position position="181"/>
    </location>
</feature>
<reference evidence="1 2" key="1">
    <citation type="journal article" date="2019" name="Nat. Ecol. Evol.">
        <title>Megaphylogeny resolves global patterns of mushroom evolution.</title>
        <authorList>
            <person name="Varga T."/>
            <person name="Krizsan K."/>
            <person name="Foldi C."/>
            <person name="Dima B."/>
            <person name="Sanchez-Garcia M."/>
            <person name="Sanchez-Ramirez S."/>
            <person name="Szollosi G.J."/>
            <person name="Szarkandi J.G."/>
            <person name="Papp V."/>
            <person name="Albert L."/>
            <person name="Andreopoulos W."/>
            <person name="Angelini C."/>
            <person name="Antonin V."/>
            <person name="Barry K.W."/>
            <person name="Bougher N.L."/>
            <person name="Buchanan P."/>
            <person name="Buyck B."/>
            <person name="Bense V."/>
            <person name="Catcheside P."/>
            <person name="Chovatia M."/>
            <person name="Cooper J."/>
            <person name="Damon W."/>
            <person name="Desjardin D."/>
            <person name="Finy P."/>
            <person name="Geml J."/>
            <person name="Haridas S."/>
            <person name="Hughes K."/>
            <person name="Justo A."/>
            <person name="Karasinski D."/>
            <person name="Kautmanova I."/>
            <person name="Kiss B."/>
            <person name="Kocsube S."/>
            <person name="Kotiranta H."/>
            <person name="LaButti K.M."/>
            <person name="Lechner B.E."/>
            <person name="Liimatainen K."/>
            <person name="Lipzen A."/>
            <person name="Lukacs Z."/>
            <person name="Mihaltcheva S."/>
            <person name="Morgado L.N."/>
            <person name="Niskanen T."/>
            <person name="Noordeloos M.E."/>
            <person name="Ohm R.A."/>
            <person name="Ortiz-Santana B."/>
            <person name="Ovrebo C."/>
            <person name="Racz N."/>
            <person name="Riley R."/>
            <person name="Savchenko A."/>
            <person name="Shiryaev A."/>
            <person name="Soop K."/>
            <person name="Spirin V."/>
            <person name="Szebenyi C."/>
            <person name="Tomsovsky M."/>
            <person name="Tulloss R.E."/>
            <person name="Uehling J."/>
            <person name="Grigoriev I.V."/>
            <person name="Vagvolgyi C."/>
            <person name="Papp T."/>
            <person name="Martin F.M."/>
            <person name="Miettinen O."/>
            <person name="Hibbett D.S."/>
            <person name="Nagy L.G."/>
        </authorList>
    </citation>
    <scope>NUCLEOTIDE SEQUENCE [LARGE SCALE GENOMIC DNA]</scope>
    <source>
        <strain evidence="1 2">NL-1719</strain>
    </source>
</reference>
<accession>A0ACD3ADV0</accession>
<evidence type="ECO:0000313" key="1">
    <source>
        <dbReference type="EMBL" id="TFK63846.1"/>
    </source>
</evidence>
<name>A0ACD3ADV0_9AGAR</name>
<sequence length="181" mass="19382">MKFASTLAPFFAMASTLASTHFQGISPSNSIGGASSYTCRSQDDWNRLAVDVRNNGFKTIRITGFDCDALELASNAAASNGLTIMAGIYVPGSMSDSIVNINNQVQDFKNAYFRWGSSLYVGLTIGNEVNDNSGAIMAKVYDVRGYLQSVGVWTPVSTVHTWVRVRDDPALCGADFVGANA</sequence>
<evidence type="ECO:0000313" key="2">
    <source>
        <dbReference type="Proteomes" id="UP000308600"/>
    </source>
</evidence>
<keyword evidence="2" id="KW-1185">Reference proteome</keyword>
<dbReference type="Proteomes" id="UP000308600">
    <property type="component" value="Unassembled WGS sequence"/>
</dbReference>
<gene>
    <name evidence="1" type="ORF">BDN72DRAFT_881880</name>
</gene>